<dbReference type="PANTHER" id="PTHR33237:SF39">
    <property type="match status" value="1"/>
</dbReference>
<evidence type="ECO:0000313" key="2">
    <source>
        <dbReference type="EMBL" id="MCD7446460.1"/>
    </source>
</evidence>
<feature type="region of interest" description="Disordered" evidence="1">
    <location>
        <begin position="123"/>
        <end position="153"/>
    </location>
</feature>
<proteinExistence type="predicted"/>
<organism evidence="2 3">
    <name type="scientific">Datura stramonium</name>
    <name type="common">Jimsonweed</name>
    <name type="synonym">Common thornapple</name>
    <dbReference type="NCBI Taxonomy" id="4076"/>
    <lineage>
        <taxon>Eukaryota</taxon>
        <taxon>Viridiplantae</taxon>
        <taxon>Streptophyta</taxon>
        <taxon>Embryophyta</taxon>
        <taxon>Tracheophyta</taxon>
        <taxon>Spermatophyta</taxon>
        <taxon>Magnoliopsida</taxon>
        <taxon>eudicotyledons</taxon>
        <taxon>Gunneridae</taxon>
        <taxon>Pentapetalae</taxon>
        <taxon>asterids</taxon>
        <taxon>lamiids</taxon>
        <taxon>Solanales</taxon>
        <taxon>Solanaceae</taxon>
        <taxon>Solanoideae</taxon>
        <taxon>Datureae</taxon>
        <taxon>Datura</taxon>
    </lineage>
</organism>
<evidence type="ECO:0000313" key="3">
    <source>
        <dbReference type="Proteomes" id="UP000823775"/>
    </source>
</evidence>
<dbReference type="EMBL" id="JACEIK010000014">
    <property type="protein sequence ID" value="MCD7446460.1"/>
    <property type="molecule type" value="Genomic_DNA"/>
</dbReference>
<name>A0ABS8RIQ4_DATST</name>
<comment type="caution">
    <text evidence="2">The sequence shown here is derived from an EMBL/GenBank/DDBJ whole genome shotgun (WGS) entry which is preliminary data.</text>
</comment>
<keyword evidence="3" id="KW-1185">Reference proteome</keyword>
<accession>A0ABS8RIQ4</accession>
<dbReference type="Proteomes" id="UP000823775">
    <property type="component" value="Unassembled WGS sequence"/>
</dbReference>
<protein>
    <submittedName>
        <fullName evidence="2">Uncharacterized protein</fullName>
    </submittedName>
</protein>
<sequence>MKRKGKEEKNPTLVNIGILCLPRGNQTSSKKMNMDKGSFHSIGRLKSPSSLLKYSQINGFAMSLQQKVRARLPKLLVVKNPMQKTEKSAQGKNKKIKWTKPAVLVPKEIGSIFCNASRNKKPFQMDSSSGSKYDGHGGADALDERTEEQDQLIDSKKKANTFRTLLEDSVERLTLNKSSSYKKMLRIIDTKGKPLKVNDEENSEISAGAGKQPRMLPRNLSGLFKFRFRKRIGFCFTNCKTNKAESATDFEGADYGAVNSAETGEMSKTINWASIKRQAAGYCIIRRAKSIHKRVVKQEKECKHEDEKEQEEVELELCKKRILMGGKCRPLSASGSLHYDQNGILLPELPYQEL</sequence>
<reference evidence="2 3" key="1">
    <citation type="journal article" date="2021" name="BMC Genomics">
        <title>Datura genome reveals duplications of psychoactive alkaloid biosynthetic genes and high mutation rate following tissue culture.</title>
        <authorList>
            <person name="Rajewski A."/>
            <person name="Carter-House D."/>
            <person name="Stajich J."/>
            <person name="Litt A."/>
        </authorList>
    </citation>
    <scope>NUCLEOTIDE SEQUENCE [LARGE SCALE GENOMIC DNA]</scope>
    <source>
        <strain evidence="2">AR-01</strain>
    </source>
</reference>
<dbReference type="PANTHER" id="PTHR33237">
    <property type="entry name" value="F2P16.13 PROTEIN-RELATED"/>
    <property type="match status" value="1"/>
</dbReference>
<gene>
    <name evidence="2" type="ORF">HAX54_007773</name>
</gene>
<evidence type="ECO:0000256" key="1">
    <source>
        <dbReference type="SAM" id="MobiDB-lite"/>
    </source>
</evidence>